<dbReference type="GeneID" id="78120462"/>
<dbReference type="Pfam" id="PF04794">
    <property type="entry name" value="YdjC"/>
    <property type="match status" value="1"/>
</dbReference>
<dbReference type="InterPro" id="IPR011330">
    <property type="entry name" value="Glyco_hydro/deAcase_b/a-brl"/>
</dbReference>
<comment type="caution">
    <text evidence="6">The sequence shown here is derived from an EMBL/GenBank/DDBJ whole genome shotgun (WGS) entry which is preliminary data.</text>
</comment>
<comment type="cofactor">
    <cofactor evidence="1">
        <name>Mg(2+)</name>
        <dbReference type="ChEBI" id="CHEBI:18420"/>
    </cofactor>
</comment>
<keyword evidence="3" id="KW-0378">Hydrolase</keyword>
<evidence type="ECO:0000256" key="2">
    <source>
        <dbReference type="ARBA" id="ARBA00022723"/>
    </source>
</evidence>
<evidence type="ECO:0000256" key="4">
    <source>
        <dbReference type="ARBA" id="ARBA00022842"/>
    </source>
</evidence>
<keyword evidence="2" id="KW-0479">Metal-binding</keyword>
<evidence type="ECO:0000313" key="6">
    <source>
        <dbReference type="EMBL" id="RRR19674.1"/>
    </source>
</evidence>
<organism evidence="6 7">
    <name type="scientific">Brachybacterium paraconglomeratum</name>
    <dbReference type="NCBI Taxonomy" id="173362"/>
    <lineage>
        <taxon>Bacteria</taxon>
        <taxon>Bacillati</taxon>
        <taxon>Actinomycetota</taxon>
        <taxon>Actinomycetes</taxon>
        <taxon>Micrococcales</taxon>
        <taxon>Dermabacteraceae</taxon>
        <taxon>Brachybacterium</taxon>
    </lineage>
</organism>
<reference evidence="6 7" key="1">
    <citation type="submission" date="2018-07" db="EMBL/GenBank/DDBJ databases">
        <title>Brachybacteriurn paraconglorneratum KCTC 9916.</title>
        <authorList>
            <person name="Li Y."/>
        </authorList>
    </citation>
    <scope>NUCLEOTIDE SEQUENCE [LARGE SCALE GENOMIC DNA]</scope>
    <source>
        <strain evidence="6 7">KCTC 9916</strain>
    </source>
</reference>
<dbReference type="RefSeq" id="WP_053915735.1">
    <property type="nucleotide sequence ID" value="NZ_CANLNX010000002.1"/>
</dbReference>
<sequence length="274" mass="29232">MRAEEHERRLVVTADDLGRDPAGTAVIIALGQEGLISAATLLTVTEESPRAAARLRDAGLTPRLHLALMGEADLPPWRPLSDGASLRERGGAMTTDPRRLARELDLDEAVEEFDAQLAWMRGRGLEPGAADFHTTALYSLRSGALLEATLRWCARHGLGFRLPRSMDPFPGTDALPVAARGVHSAAVHLADALGVPLPAALLSHHGTAPSVDALRTSLTSGLALLPPGTSELVMHPSAAGAGVPAVRERETQLLRDGQWWEALRDAGIRQAAHW</sequence>
<keyword evidence="7" id="KW-1185">Reference proteome</keyword>
<accession>A0A3R8RR49</accession>
<evidence type="ECO:0000256" key="5">
    <source>
        <dbReference type="ARBA" id="ARBA00023277"/>
    </source>
</evidence>
<protein>
    <submittedName>
        <fullName evidence="6">ChbG/HpnK family deacetylase</fullName>
    </submittedName>
</protein>
<proteinExistence type="predicted"/>
<evidence type="ECO:0000256" key="3">
    <source>
        <dbReference type="ARBA" id="ARBA00022801"/>
    </source>
</evidence>
<dbReference type="AlphaFoldDB" id="A0A3R8RR49"/>
<dbReference type="Gene3D" id="3.20.20.370">
    <property type="entry name" value="Glycoside hydrolase/deacetylase"/>
    <property type="match status" value="1"/>
</dbReference>
<name>A0A3R8RR49_9MICO</name>
<keyword evidence="5" id="KW-0119">Carbohydrate metabolism</keyword>
<dbReference type="InterPro" id="IPR006879">
    <property type="entry name" value="YdjC-like"/>
</dbReference>
<dbReference type="SUPFAM" id="SSF88713">
    <property type="entry name" value="Glycoside hydrolase/deacetylase"/>
    <property type="match status" value="1"/>
</dbReference>
<dbReference type="Proteomes" id="UP000274327">
    <property type="component" value="Unassembled WGS sequence"/>
</dbReference>
<dbReference type="GO" id="GO:0005975">
    <property type="term" value="P:carbohydrate metabolic process"/>
    <property type="evidence" value="ECO:0007669"/>
    <property type="project" value="InterPro"/>
</dbReference>
<gene>
    <name evidence="6" type="ORF">DS079_05375</name>
</gene>
<dbReference type="GO" id="GO:0046872">
    <property type="term" value="F:metal ion binding"/>
    <property type="evidence" value="ECO:0007669"/>
    <property type="project" value="UniProtKB-KW"/>
</dbReference>
<evidence type="ECO:0000256" key="1">
    <source>
        <dbReference type="ARBA" id="ARBA00001946"/>
    </source>
</evidence>
<dbReference type="EMBL" id="QOCI01000002">
    <property type="protein sequence ID" value="RRR19674.1"/>
    <property type="molecule type" value="Genomic_DNA"/>
</dbReference>
<dbReference type="GO" id="GO:0016787">
    <property type="term" value="F:hydrolase activity"/>
    <property type="evidence" value="ECO:0007669"/>
    <property type="project" value="UniProtKB-KW"/>
</dbReference>
<evidence type="ECO:0000313" key="7">
    <source>
        <dbReference type="Proteomes" id="UP000274327"/>
    </source>
</evidence>
<keyword evidence="4" id="KW-0460">Magnesium</keyword>